<dbReference type="RefSeq" id="WP_112869333.1">
    <property type="nucleotide sequence ID" value="NZ_CP021781.1"/>
</dbReference>
<keyword evidence="1" id="KW-0812">Transmembrane</keyword>
<dbReference type="KEGG" id="fad:CDH04_01425"/>
<dbReference type="Proteomes" id="UP000681131">
    <property type="component" value="Chromosome"/>
</dbReference>
<keyword evidence="1" id="KW-0472">Membrane</keyword>
<name>A0A2Z4XWT9_9GAMM</name>
<evidence type="ECO:0000313" key="4">
    <source>
        <dbReference type="Proteomes" id="UP000251120"/>
    </source>
</evidence>
<dbReference type="EMBL" id="CP021781">
    <property type="protein sequence ID" value="AXA33160.1"/>
    <property type="molecule type" value="Genomic_DNA"/>
</dbReference>
<dbReference type="AlphaFoldDB" id="A0A2Z4XWT9"/>
<feature type="transmembrane region" description="Helical" evidence="1">
    <location>
        <begin position="20"/>
        <end position="43"/>
    </location>
</feature>
<evidence type="ECO:0000313" key="5">
    <source>
        <dbReference type="Proteomes" id="UP000681131"/>
    </source>
</evidence>
<evidence type="ECO:0000256" key="1">
    <source>
        <dbReference type="SAM" id="Phobius"/>
    </source>
</evidence>
<keyword evidence="1" id="KW-1133">Transmembrane helix</keyword>
<protein>
    <submittedName>
        <fullName evidence="2">Uncharacterized protein</fullName>
    </submittedName>
</protein>
<evidence type="ECO:0000313" key="3">
    <source>
        <dbReference type="EMBL" id="QIW11388.1"/>
    </source>
</evidence>
<organism evidence="2 4">
    <name type="scientific">Francisella adeliensis</name>
    <dbReference type="NCBI Taxonomy" id="2007306"/>
    <lineage>
        <taxon>Bacteria</taxon>
        <taxon>Pseudomonadati</taxon>
        <taxon>Pseudomonadota</taxon>
        <taxon>Gammaproteobacteria</taxon>
        <taxon>Thiotrichales</taxon>
        <taxon>Francisellaceae</taxon>
        <taxon>Francisella</taxon>
    </lineage>
</organism>
<dbReference type="EMBL" id="CP043424">
    <property type="protein sequence ID" value="QIW11388.1"/>
    <property type="molecule type" value="Genomic_DNA"/>
</dbReference>
<dbReference type="Proteomes" id="UP000251120">
    <property type="component" value="Chromosome"/>
</dbReference>
<feature type="transmembrane region" description="Helical" evidence="1">
    <location>
        <begin position="49"/>
        <end position="65"/>
    </location>
</feature>
<keyword evidence="5" id="KW-1185">Reference proteome</keyword>
<proteinExistence type="predicted"/>
<sequence length="99" mass="10636">MSCPFKESKGCPMKAGKCYLGVFLTILAISIGLKVITFILNVIPGSDYGNIWFVLLASILVLYASKYHKKGNKGCGTGCDCPCNKNNLDNEAPESNVGK</sequence>
<accession>A0A2Z4XWT9</accession>
<reference evidence="3 5" key="2">
    <citation type="submission" date="2019-08" db="EMBL/GenBank/DDBJ databases">
        <title>Complete genome sequences of Francisella adeliensis (FSC1325 and FSC1326).</title>
        <authorList>
            <person name="Ohrman C."/>
            <person name="Uneklint I."/>
            <person name="Vallesi A."/>
            <person name="Karlsson L."/>
            <person name="Sjodin A."/>
        </authorList>
    </citation>
    <scope>NUCLEOTIDE SEQUENCE [LARGE SCALE GENOMIC DNA]</scope>
    <source>
        <strain evidence="3 5">FSC1325</strain>
    </source>
</reference>
<dbReference type="OrthoDB" id="5604681at2"/>
<evidence type="ECO:0000313" key="2">
    <source>
        <dbReference type="EMBL" id="AXA33160.1"/>
    </source>
</evidence>
<reference evidence="2 4" key="1">
    <citation type="submission" date="2017-06" db="EMBL/GenBank/DDBJ databases">
        <title>Complete genome of Francisella adeliensis.</title>
        <authorList>
            <person name="Vallesi A."/>
            <person name="Sjodin A."/>
        </authorList>
    </citation>
    <scope>NUCLEOTIDE SEQUENCE [LARGE SCALE GENOMIC DNA]</scope>
    <source>
        <strain evidence="2 4">FDC440</strain>
    </source>
</reference>
<gene>
    <name evidence="2" type="ORF">CDH04_01425</name>
    <name evidence="3" type="ORF">FZC43_01425</name>
</gene>